<keyword evidence="4" id="KW-0645">Protease</keyword>
<evidence type="ECO:0000256" key="6">
    <source>
        <dbReference type="ARBA" id="ARBA00022679"/>
    </source>
</evidence>
<dbReference type="Gene3D" id="3.40.710.10">
    <property type="entry name" value="DD-peptidase/beta-lactamase superfamily"/>
    <property type="match status" value="1"/>
</dbReference>
<dbReference type="GO" id="GO:0071555">
    <property type="term" value="P:cell wall organization"/>
    <property type="evidence" value="ECO:0007669"/>
    <property type="project" value="UniProtKB-KW"/>
</dbReference>
<dbReference type="InterPro" id="IPR023346">
    <property type="entry name" value="Lysozyme-like_dom_sf"/>
</dbReference>
<dbReference type="Pfam" id="PF00912">
    <property type="entry name" value="Transgly"/>
    <property type="match status" value="1"/>
</dbReference>
<proteinExistence type="predicted"/>
<dbReference type="NCBIfam" id="TIGR02074">
    <property type="entry name" value="PBP_1a_fam"/>
    <property type="match status" value="1"/>
</dbReference>
<evidence type="ECO:0000256" key="10">
    <source>
        <dbReference type="ARBA" id="ARBA00022984"/>
    </source>
</evidence>
<evidence type="ECO:0000256" key="17">
    <source>
        <dbReference type="SAM" id="Phobius"/>
    </source>
</evidence>
<comment type="pathway">
    <text evidence="2">Cell wall biogenesis; peptidoglycan biosynthesis.</text>
</comment>
<dbReference type="InterPro" id="IPR012338">
    <property type="entry name" value="Beta-lactam/transpept-like"/>
</dbReference>
<dbReference type="GO" id="GO:0008658">
    <property type="term" value="F:penicillin binding"/>
    <property type="evidence" value="ECO:0007669"/>
    <property type="project" value="InterPro"/>
</dbReference>
<evidence type="ECO:0000256" key="9">
    <source>
        <dbReference type="ARBA" id="ARBA00022960"/>
    </source>
</evidence>
<evidence type="ECO:0000256" key="15">
    <source>
        <dbReference type="ARBA" id="ARBA00044770"/>
    </source>
</evidence>
<feature type="transmembrane region" description="Helical" evidence="17">
    <location>
        <begin position="26"/>
        <end position="49"/>
    </location>
</feature>
<feature type="domain" description="Penicillin-binding protein transpeptidase" evidence="18">
    <location>
        <begin position="363"/>
        <end position="633"/>
    </location>
</feature>
<evidence type="ECO:0000256" key="3">
    <source>
        <dbReference type="ARBA" id="ARBA00022645"/>
    </source>
</evidence>
<evidence type="ECO:0000256" key="1">
    <source>
        <dbReference type="ARBA" id="ARBA00004370"/>
    </source>
</evidence>
<name>A0A7C6EBH7_UNCW3</name>
<dbReference type="PANTHER" id="PTHR32282">
    <property type="entry name" value="BINDING PROTEIN TRANSPEPTIDASE, PUTATIVE-RELATED"/>
    <property type="match status" value="1"/>
</dbReference>
<evidence type="ECO:0000256" key="7">
    <source>
        <dbReference type="ARBA" id="ARBA00022692"/>
    </source>
</evidence>
<keyword evidence="12 17" id="KW-0472">Membrane</keyword>
<dbReference type="GO" id="GO:0016020">
    <property type="term" value="C:membrane"/>
    <property type="evidence" value="ECO:0007669"/>
    <property type="project" value="UniProtKB-SubCell"/>
</dbReference>
<dbReference type="InterPro" id="IPR036950">
    <property type="entry name" value="PBP_transglycosylase"/>
</dbReference>
<reference evidence="20" key="1">
    <citation type="journal article" date="2020" name="mSystems">
        <title>Genome- and Community-Level Interaction Insights into Carbon Utilization and Element Cycling Functions of Hydrothermarchaeota in Hydrothermal Sediment.</title>
        <authorList>
            <person name="Zhou Z."/>
            <person name="Liu Y."/>
            <person name="Xu W."/>
            <person name="Pan J."/>
            <person name="Luo Z.H."/>
            <person name="Li M."/>
        </authorList>
    </citation>
    <scope>NUCLEOTIDE SEQUENCE [LARGE SCALE GENOMIC DNA]</scope>
    <source>
        <strain evidence="20">SpSt-876</strain>
    </source>
</reference>
<evidence type="ECO:0000256" key="8">
    <source>
        <dbReference type="ARBA" id="ARBA00022801"/>
    </source>
</evidence>
<sequence>MIATVRLLDREHKLSRIKQVANYNRLHIFILVVVITISSVFGILIAGIFRLKSDLPSPAAIQNFQPASTVKVYDCKNRLIGEFYEQRRIPVSLDQIPKYLKDAIIAVEDKRFYSHWGLDLIRLFGAIFYNITSLRTPRGTSTITQQLARNMFLNQERSIARKIKEALLALQLERSYSKDEILELYLNQVYFGQGVYGVEAAANTYFDKHVWELTLPECATIAALPKAPEYYSPYTNPSGLLKRRNFFVSMLYRHNKISKNEMVEAIATPLNVVPKRTLKNEAPYFVEEVRKYLEERYGYDFINRSGAKIYTTLDLDMQRSANRAVEEILSEIERNYKLKNSKARYDSLITYDSTPPPPNYLQGALVAIDPKTGFIKAMVGGRDFKQSPFNRVTQAKRQAGSAFKVFVFTAAIENGFLPSDLELDEPVTLPVPGQPPYTPANFDYKFLGPMTLRKALALSRNIVAVRLISRLGPEIVARYANLMGIEEKLRPFYSLALGSSEVTLLQMTRAFSVLANEGNRVTPLMITKIVDANNQVIEENVPEIQPILSPQTAYIMTEMLKSVIDEGTGYAIRLYGFDRPAAGKTGTTDDYTDAWFIGFTPNLACGVWVGYDQKKTIFKGATGGGVAAPIWALFMKEATASLPNEDFVACESIVWVKICEMTGLRASAFCPKVRTEVFKLGTEPKEECTVHRFRTHGSDFDLPDIRGYPGF</sequence>
<evidence type="ECO:0000256" key="14">
    <source>
        <dbReference type="ARBA" id="ARBA00023316"/>
    </source>
</evidence>
<dbReference type="SUPFAM" id="SSF56601">
    <property type="entry name" value="beta-lactamase/transpeptidase-like"/>
    <property type="match status" value="1"/>
</dbReference>
<keyword evidence="14" id="KW-0961">Cell wall biogenesis/degradation</keyword>
<dbReference type="GO" id="GO:0030288">
    <property type="term" value="C:outer membrane-bounded periplasmic space"/>
    <property type="evidence" value="ECO:0007669"/>
    <property type="project" value="TreeGrafter"/>
</dbReference>
<dbReference type="SUPFAM" id="SSF53955">
    <property type="entry name" value="Lysozyme-like"/>
    <property type="match status" value="1"/>
</dbReference>
<keyword evidence="9" id="KW-0133">Cell shape</keyword>
<keyword evidence="11 17" id="KW-1133">Transmembrane helix</keyword>
<dbReference type="InterPro" id="IPR001264">
    <property type="entry name" value="Glyco_trans_51"/>
</dbReference>
<keyword evidence="3" id="KW-0121">Carboxypeptidase</keyword>
<keyword evidence="10" id="KW-0573">Peptidoglycan synthesis</keyword>
<organism evidence="20">
    <name type="scientific">candidate division WOR-3 bacterium</name>
    <dbReference type="NCBI Taxonomy" id="2052148"/>
    <lineage>
        <taxon>Bacteria</taxon>
        <taxon>Bacteria division WOR-3</taxon>
    </lineage>
</organism>
<dbReference type="GO" id="GO:0009252">
    <property type="term" value="P:peptidoglycan biosynthetic process"/>
    <property type="evidence" value="ECO:0007669"/>
    <property type="project" value="UniProtKB-KW"/>
</dbReference>
<evidence type="ECO:0000256" key="13">
    <source>
        <dbReference type="ARBA" id="ARBA00023268"/>
    </source>
</evidence>
<evidence type="ECO:0000256" key="11">
    <source>
        <dbReference type="ARBA" id="ARBA00022989"/>
    </source>
</evidence>
<dbReference type="GO" id="GO:0004180">
    <property type="term" value="F:carboxypeptidase activity"/>
    <property type="evidence" value="ECO:0007669"/>
    <property type="project" value="UniProtKB-KW"/>
</dbReference>
<evidence type="ECO:0000256" key="4">
    <source>
        <dbReference type="ARBA" id="ARBA00022670"/>
    </source>
</evidence>
<comment type="caution">
    <text evidence="20">The sequence shown here is derived from an EMBL/GenBank/DDBJ whole genome shotgun (WGS) entry which is preliminary data.</text>
</comment>
<keyword evidence="8" id="KW-0378">Hydrolase</keyword>
<keyword evidence="13" id="KW-0511">Multifunctional enzyme</keyword>
<evidence type="ECO:0000259" key="19">
    <source>
        <dbReference type="Pfam" id="PF00912"/>
    </source>
</evidence>
<dbReference type="FunFam" id="1.10.3810.10:FF:000003">
    <property type="entry name" value="Penicillin-binding protein 1a"/>
    <property type="match status" value="1"/>
</dbReference>
<dbReference type="GO" id="GO:0006508">
    <property type="term" value="P:proteolysis"/>
    <property type="evidence" value="ECO:0007669"/>
    <property type="project" value="UniProtKB-KW"/>
</dbReference>
<keyword evidence="6" id="KW-0808">Transferase</keyword>
<evidence type="ECO:0000256" key="12">
    <source>
        <dbReference type="ARBA" id="ARBA00023136"/>
    </source>
</evidence>
<dbReference type="Pfam" id="PF00905">
    <property type="entry name" value="Transpeptidase"/>
    <property type="match status" value="1"/>
</dbReference>
<dbReference type="Gene3D" id="1.10.3810.10">
    <property type="entry name" value="Biosynthetic peptidoglycan transglycosylase-like"/>
    <property type="match status" value="1"/>
</dbReference>
<dbReference type="EMBL" id="DTLI01000173">
    <property type="protein sequence ID" value="HHS52655.1"/>
    <property type="molecule type" value="Genomic_DNA"/>
</dbReference>
<keyword evidence="7 17" id="KW-0812">Transmembrane</keyword>
<dbReference type="InterPro" id="IPR050396">
    <property type="entry name" value="Glycosyltr_51/Transpeptidase"/>
</dbReference>
<dbReference type="InterPro" id="IPR001460">
    <property type="entry name" value="PCN-bd_Tpept"/>
</dbReference>
<gene>
    <name evidence="20" type="ORF">ENW73_07315</name>
</gene>
<evidence type="ECO:0000256" key="16">
    <source>
        <dbReference type="ARBA" id="ARBA00049902"/>
    </source>
</evidence>
<dbReference type="PANTHER" id="PTHR32282:SF27">
    <property type="entry name" value="PENICILLIN-BINDING PROTEIN 1A"/>
    <property type="match status" value="1"/>
</dbReference>
<dbReference type="GO" id="GO:0008360">
    <property type="term" value="P:regulation of cell shape"/>
    <property type="evidence" value="ECO:0007669"/>
    <property type="project" value="UniProtKB-KW"/>
</dbReference>
<protein>
    <recommendedName>
        <fullName evidence="15">peptidoglycan glycosyltransferase</fullName>
        <ecNumber evidence="15">2.4.99.28</ecNumber>
    </recommendedName>
</protein>
<evidence type="ECO:0000256" key="5">
    <source>
        <dbReference type="ARBA" id="ARBA00022676"/>
    </source>
</evidence>
<dbReference type="GO" id="GO:0008955">
    <property type="term" value="F:peptidoglycan glycosyltransferase activity"/>
    <property type="evidence" value="ECO:0007669"/>
    <property type="project" value="UniProtKB-EC"/>
</dbReference>
<evidence type="ECO:0000313" key="20">
    <source>
        <dbReference type="EMBL" id="HHS52655.1"/>
    </source>
</evidence>
<feature type="domain" description="Glycosyl transferase family 51" evidence="19">
    <location>
        <begin position="78"/>
        <end position="248"/>
    </location>
</feature>
<accession>A0A7C6EBH7</accession>
<comment type="subcellular location">
    <subcellularLocation>
        <location evidence="1">Membrane</location>
    </subcellularLocation>
</comment>
<comment type="catalytic activity">
    <reaction evidence="16">
        <text>[GlcNAc-(1-&gt;4)-Mur2Ac(oyl-L-Ala-gamma-D-Glu-L-Lys-D-Ala-D-Ala)](n)-di-trans,octa-cis-undecaprenyl diphosphate + beta-D-GlcNAc-(1-&gt;4)-Mur2Ac(oyl-L-Ala-gamma-D-Glu-L-Lys-D-Ala-D-Ala)-di-trans,octa-cis-undecaprenyl diphosphate = [GlcNAc-(1-&gt;4)-Mur2Ac(oyl-L-Ala-gamma-D-Glu-L-Lys-D-Ala-D-Ala)](n+1)-di-trans,octa-cis-undecaprenyl diphosphate + di-trans,octa-cis-undecaprenyl diphosphate + H(+)</text>
        <dbReference type="Rhea" id="RHEA:23708"/>
        <dbReference type="Rhea" id="RHEA-COMP:9602"/>
        <dbReference type="Rhea" id="RHEA-COMP:9603"/>
        <dbReference type="ChEBI" id="CHEBI:15378"/>
        <dbReference type="ChEBI" id="CHEBI:58405"/>
        <dbReference type="ChEBI" id="CHEBI:60033"/>
        <dbReference type="ChEBI" id="CHEBI:78435"/>
        <dbReference type="EC" id="2.4.99.28"/>
    </reaction>
</comment>
<evidence type="ECO:0000259" key="18">
    <source>
        <dbReference type="Pfam" id="PF00905"/>
    </source>
</evidence>
<dbReference type="EC" id="2.4.99.28" evidence="15"/>
<dbReference type="AlphaFoldDB" id="A0A7C6EBH7"/>
<keyword evidence="5" id="KW-0328">Glycosyltransferase</keyword>
<evidence type="ECO:0000256" key="2">
    <source>
        <dbReference type="ARBA" id="ARBA00004752"/>
    </source>
</evidence>